<reference evidence="2 3" key="1">
    <citation type="submission" date="2014-04" db="EMBL/GenBank/DDBJ databases">
        <title>Draft genome sequence of Photobacterium halotolerans S2753: a solonamide, ngercheumicin and holomycin producer.</title>
        <authorList>
            <person name="Machado H.R."/>
            <person name="Gram L."/>
        </authorList>
    </citation>
    <scope>NUCLEOTIDE SEQUENCE [LARGE SCALE GENOMIC DNA]</scope>
    <source>
        <strain evidence="2 3">S2753</strain>
    </source>
</reference>
<dbReference type="InterPro" id="IPR021255">
    <property type="entry name" value="DUF2807"/>
</dbReference>
<dbReference type="Gene3D" id="2.160.20.120">
    <property type="match status" value="1"/>
</dbReference>
<accession>A0A066RMB1</accession>
<dbReference type="Proteomes" id="UP000027192">
    <property type="component" value="Unassembled WGS sequence"/>
</dbReference>
<gene>
    <name evidence="2" type="ORF">EA58_18125</name>
</gene>
<proteinExistence type="predicted"/>
<dbReference type="OrthoDB" id="6876326at2"/>
<sequence length="227" mass="24073">MNQTAKKVILPASLTGIVLFSGIIGGIPFSFADEQTRTLPLSNFDTLTVEKGMAVNVHCSDRNYLEATGDSKVLDQMQVRDRQGAIQISNESEGGWEEIEPLTLHIYTAQPLHKLEARFGIQADVEGCALAKDSFAAIGRMGSKLTLSGETETLNLDLAMGATLTQALQPLRINNANVALGMGASASLCHAKSVTGQQSAGTRLSVSPDTQIKVNGSYGTSIVFDAC</sequence>
<evidence type="ECO:0000259" key="1">
    <source>
        <dbReference type="Pfam" id="PF10988"/>
    </source>
</evidence>
<dbReference type="EMBL" id="JMIB01000036">
    <property type="protein sequence ID" value="KDM90231.1"/>
    <property type="molecule type" value="Genomic_DNA"/>
</dbReference>
<dbReference type="AlphaFoldDB" id="A0A066RMB1"/>
<comment type="caution">
    <text evidence="2">The sequence shown here is derived from an EMBL/GenBank/DDBJ whole genome shotgun (WGS) entry which is preliminary data.</text>
</comment>
<dbReference type="RefSeq" id="WP_036755738.1">
    <property type="nucleotide sequence ID" value="NZ_JAGSGC010000023.1"/>
</dbReference>
<evidence type="ECO:0000313" key="2">
    <source>
        <dbReference type="EMBL" id="KDM90231.1"/>
    </source>
</evidence>
<keyword evidence="3" id="KW-1185">Reference proteome</keyword>
<feature type="domain" description="Putative auto-transporter adhesin head GIN" evidence="1">
    <location>
        <begin position="43"/>
        <end position="220"/>
    </location>
</feature>
<evidence type="ECO:0000313" key="3">
    <source>
        <dbReference type="Proteomes" id="UP000027192"/>
    </source>
</evidence>
<protein>
    <recommendedName>
        <fullName evidence="1">Putative auto-transporter adhesin head GIN domain-containing protein</fullName>
    </recommendedName>
</protein>
<name>A0A066RMB1_9GAMM</name>
<organism evidence="2 3">
    <name type="scientific">Photobacterium galatheae</name>
    <dbReference type="NCBI Taxonomy" id="1654360"/>
    <lineage>
        <taxon>Bacteria</taxon>
        <taxon>Pseudomonadati</taxon>
        <taxon>Pseudomonadota</taxon>
        <taxon>Gammaproteobacteria</taxon>
        <taxon>Vibrionales</taxon>
        <taxon>Vibrionaceae</taxon>
        <taxon>Photobacterium</taxon>
    </lineage>
</organism>
<dbReference type="Pfam" id="PF10988">
    <property type="entry name" value="DUF2807"/>
    <property type="match status" value="1"/>
</dbReference>